<keyword evidence="9" id="KW-0862">Zinc</keyword>
<name>A0A2T5MJC0_9GAMM</name>
<evidence type="ECO:0000259" key="14">
    <source>
        <dbReference type="PROSITE" id="PS50222"/>
    </source>
</evidence>
<sequence length="305" mass="34409">MTALTHAILNASSGHLLLALLITVLGGLVLLGLGFMYIYRARLLEDTPSSLIRSAAQGYVELNGHARLLPGPPIVSPLSDTPCAWWSFRVQERDRNGKNNHWRTVEEETSGELFLLADPTGECIVDPDDASVTPSLSRSWSGPVRRPHRPPDGSGWLSFGDFRYTEKLILIGAPLYATGWFRTQTAILDLNESRDVSELMGEWKRDKYNLLKRFDSNNDGQIDMQEWEAARRAALEHVRAQHVELSLDPDLHVLSNPPDRRPFILSTLTQKSMTRRYRFWALLNLLGAIGCGWLCAYALQLRDLF</sequence>
<evidence type="ECO:0000256" key="5">
    <source>
        <dbReference type="ARBA" id="ARBA00022692"/>
    </source>
</evidence>
<dbReference type="PROSITE" id="PS00018">
    <property type="entry name" value="EF_HAND_1"/>
    <property type="match status" value="1"/>
</dbReference>
<dbReference type="InterPro" id="IPR018247">
    <property type="entry name" value="EF_Hand_1_Ca_BS"/>
</dbReference>
<dbReference type="GO" id="GO:0016567">
    <property type="term" value="P:protein ubiquitination"/>
    <property type="evidence" value="ECO:0007669"/>
    <property type="project" value="InterPro"/>
</dbReference>
<dbReference type="PROSITE" id="PS50222">
    <property type="entry name" value="EF_HAND_2"/>
    <property type="match status" value="1"/>
</dbReference>
<dbReference type="Pfam" id="PF12483">
    <property type="entry name" value="GIDE"/>
    <property type="match status" value="1"/>
</dbReference>
<evidence type="ECO:0000313" key="16">
    <source>
        <dbReference type="Proteomes" id="UP000244248"/>
    </source>
</evidence>
<keyword evidence="6" id="KW-0479">Metal-binding</keyword>
<dbReference type="InterPro" id="IPR002048">
    <property type="entry name" value="EF_hand_dom"/>
</dbReference>
<comment type="caution">
    <text evidence="15">The sequence shown here is derived from an EMBL/GenBank/DDBJ whole genome shotgun (WGS) entry which is preliminary data.</text>
</comment>
<dbReference type="GO" id="GO:0016020">
    <property type="term" value="C:membrane"/>
    <property type="evidence" value="ECO:0007669"/>
    <property type="project" value="UniProtKB-SubCell"/>
</dbReference>
<evidence type="ECO:0000256" key="9">
    <source>
        <dbReference type="ARBA" id="ARBA00022833"/>
    </source>
</evidence>
<keyword evidence="10 13" id="KW-1133">Transmembrane helix</keyword>
<dbReference type="GO" id="GO:0061630">
    <property type="term" value="F:ubiquitin protein ligase activity"/>
    <property type="evidence" value="ECO:0007669"/>
    <property type="project" value="UniProtKB-EC"/>
</dbReference>
<feature type="transmembrane region" description="Helical" evidence="13">
    <location>
        <begin position="279"/>
        <end position="299"/>
    </location>
</feature>
<dbReference type="EMBL" id="QANS01000001">
    <property type="protein sequence ID" value="PTU32665.1"/>
    <property type="molecule type" value="Genomic_DNA"/>
</dbReference>
<keyword evidence="11 13" id="KW-0472">Membrane</keyword>
<evidence type="ECO:0000256" key="2">
    <source>
        <dbReference type="ARBA" id="ARBA00004141"/>
    </source>
</evidence>
<comment type="subcellular location">
    <subcellularLocation>
        <location evidence="2">Membrane</location>
        <topology evidence="2">Multi-pass membrane protein</topology>
    </subcellularLocation>
</comment>
<evidence type="ECO:0000256" key="7">
    <source>
        <dbReference type="ARBA" id="ARBA00022771"/>
    </source>
</evidence>
<dbReference type="OrthoDB" id="7013907at2"/>
<accession>A0A2T5MJC0</accession>
<evidence type="ECO:0000256" key="8">
    <source>
        <dbReference type="ARBA" id="ARBA00022786"/>
    </source>
</evidence>
<dbReference type="SUPFAM" id="SSF47473">
    <property type="entry name" value="EF-hand"/>
    <property type="match status" value="1"/>
</dbReference>
<organism evidence="15 16">
    <name type="scientific">Stenotrophobium rhamnosiphilum</name>
    <dbReference type="NCBI Taxonomy" id="2029166"/>
    <lineage>
        <taxon>Bacteria</taxon>
        <taxon>Pseudomonadati</taxon>
        <taxon>Pseudomonadota</taxon>
        <taxon>Gammaproteobacteria</taxon>
        <taxon>Nevskiales</taxon>
        <taxon>Nevskiaceae</taxon>
        <taxon>Stenotrophobium</taxon>
    </lineage>
</organism>
<gene>
    <name evidence="15" type="ORF">CJD38_00635</name>
</gene>
<keyword evidence="16" id="KW-1185">Reference proteome</keyword>
<feature type="region of interest" description="Disordered" evidence="12">
    <location>
        <begin position="127"/>
        <end position="147"/>
    </location>
</feature>
<dbReference type="EC" id="2.3.2.27" evidence="3"/>
<evidence type="ECO:0000256" key="4">
    <source>
        <dbReference type="ARBA" id="ARBA00022679"/>
    </source>
</evidence>
<evidence type="ECO:0000256" key="12">
    <source>
        <dbReference type="SAM" id="MobiDB-lite"/>
    </source>
</evidence>
<feature type="transmembrane region" description="Helical" evidence="13">
    <location>
        <begin position="16"/>
        <end position="39"/>
    </location>
</feature>
<dbReference type="Proteomes" id="UP000244248">
    <property type="component" value="Unassembled WGS sequence"/>
</dbReference>
<dbReference type="RefSeq" id="WP_107938374.1">
    <property type="nucleotide sequence ID" value="NZ_QANS01000001.1"/>
</dbReference>
<dbReference type="InterPro" id="IPR011992">
    <property type="entry name" value="EF-hand-dom_pair"/>
</dbReference>
<feature type="domain" description="EF-hand" evidence="14">
    <location>
        <begin position="202"/>
        <end position="237"/>
    </location>
</feature>
<keyword evidence="4" id="KW-0808">Transferase</keyword>
<evidence type="ECO:0000256" key="3">
    <source>
        <dbReference type="ARBA" id="ARBA00012483"/>
    </source>
</evidence>
<evidence type="ECO:0000256" key="10">
    <source>
        <dbReference type="ARBA" id="ARBA00022989"/>
    </source>
</evidence>
<evidence type="ECO:0000256" key="13">
    <source>
        <dbReference type="SAM" id="Phobius"/>
    </source>
</evidence>
<protein>
    <recommendedName>
        <fullName evidence="3">RING-type E3 ubiquitin transferase</fullName>
        <ecNumber evidence="3">2.3.2.27</ecNumber>
    </recommendedName>
</protein>
<dbReference type="InterPro" id="IPR022170">
    <property type="entry name" value="MUL1-like"/>
</dbReference>
<comment type="catalytic activity">
    <reaction evidence="1">
        <text>S-ubiquitinyl-[E2 ubiquitin-conjugating enzyme]-L-cysteine + [acceptor protein]-L-lysine = [E2 ubiquitin-conjugating enzyme]-L-cysteine + N(6)-ubiquitinyl-[acceptor protein]-L-lysine.</text>
        <dbReference type="EC" id="2.3.2.27"/>
    </reaction>
</comment>
<dbReference type="GO" id="GO:0008270">
    <property type="term" value="F:zinc ion binding"/>
    <property type="evidence" value="ECO:0007669"/>
    <property type="project" value="UniProtKB-KW"/>
</dbReference>
<dbReference type="AlphaFoldDB" id="A0A2T5MJC0"/>
<dbReference type="GO" id="GO:0005509">
    <property type="term" value="F:calcium ion binding"/>
    <property type="evidence" value="ECO:0007669"/>
    <property type="project" value="InterPro"/>
</dbReference>
<keyword evidence="8" id="KW-0833">Ubl conjugation pathway</keyword>
<evidence type="ECO:0000256" key="1">
    <source>
        <dbReference type="ARBA" id="ARBA00000900"/>
    </source>
</evidence>
<proteinExistence type="predicted"/>
<evidence type="ECO:0000313" key="15">
    <source>
        <dbReference type="EMBL" id="PTU32665.1"/>
    </source>
</evidence>
<keyword evidence="7" id="KW-0863">Zinc-finger</keyword>
<keyword evidence="5 13" id="KW-0812">Transmembrane</keyword>
<evidence type="ECO:0000256" key="6">
    <source>
        <dbReference type="ARBA" id="ARBA00022723"/>
    </source>
</evidence>
<reference evidence="15 16" key="1">
    <citation type="submission" date="2018-04" db="EMBL/GenBank/DDBJ databases">
        <title>Novel species isolated from glacier.</title>
        <authorList>
            <person name="Liu Q."/>
            <person name="Xin Y.-H."/>
        </authorList>
    </citation>
    <scope>NUCLEOTIDE SEQUENCE [LARGE SCALE GENOMIC DNA]</scope>
    <source>
        <strain evidence="15 16">GT1R17</strain>
    </source>
</reference>
<evidence type="ECO:0000256" key="11">
    <source>
        <dbReference type="ARBA" id="ARBA00023136"/>
    </source>
</evidence>